<dbReference type="InterPro" id="IPR036890">
    <property type="entry name" value="HATPase_C_sf"/>
</dbReference>
<keyword evidence="4" id="KW-0597">Phosphoprotein</keyword>
<dbReference type="InterPro" id="IPR005467">
    <property type="entry name" value="His_kinase_dom"/>
</dbReference>
<dbReference type="RefSeq" id="WP_379091231.1">
    <property type="nucleotide sequence ID" value="NZ_JBHTJO010000002.1"/>
</dbReference>
<dbReference type="PANTHER" id="PTHR45436:SF5">
    <property type="entry name" value="SENSOR HISTIDINE KINASE TRCS"/>
    <property type="match status" value="1"/>
</dbReference>
<dbReference type="EC" id="2.7.13.3" evidence="3"/>
<evidence type="ECO:0000256" key="1">
    <source>
        <dbReference type="ARBA" id="ARBA00000085"/>
    </source>
</evidence>
<feature type="transmembrane region" description="Helical" evidence="11">
    <location>
        <begin position="168"/>
        <end position="192"/>
    </location>
</feature>
<dbReference type="Pfam" id="PF02518">
    <property type="entry name" value="HATPase_c"/>
    <property type="match status" value="1"/>
</dbReference>
<name>A0ABW3JDA9_9HYPH</name>
<reference evidence="15" key="1">
    <citation type="journal article" date="2019" name="Int. J. Syst. Evol. Microbiol.">
        <title>The Global Catalogue of Microorganisms (GCM) 10K type strain sequencing project: providing services to taxonomists for standard genome sequencing and annotation.</title>
        <authorList>
            <consortium name="The Broad Institute Genomics Platform"/>
            <consortium name="The Broad Institute Genome Sequencing Center for Infectious Disease"/>
            <person name="Wu L."/>
            <person name="Ma J."/>
        </authorList>
    </citation>
    <scope>NUCLEOTIDE SEQUENCE [LARGE SCALE GENOMIC DNA]</scope>
    <source>
        <strain evidence="15">CCUG 61697</strain>
    </source>
</reference>
<evidence type="ECO:0000256" key="4">
    <source>
        <dbReference type="ARBA" id="ARBA00022553"/>
    </source>
</evidence>
<dbReference type="InterPro" id="IPR003660">
    <property type="entry name" value="HAMP_dom"/>
</dbReference>
<keyword evidence="8 11" id="KW-1133">Transmembrane helix</keyword>
<dbReference type="PANTHER" id="PTHR45436">
    <property type="entry name" value="SENSOR HISTIDINE KINASE YKOH"/>
    <property type="match status" value="1"/>
</dbReference>
<dbReference type="InterPro" id="IPR050428">
    <property type="entry name" value="TCS_sensor_his_kinase"/>
</dbReference>
<dbReference type="PRINTS" id="PR00344">
    <property type="entry name" value="BCTRLSENSOR"/>
</dbReference>
<dbReference type="Proteomes" id="UP001597102">
    <property type="component" value="Unassembled WGS sequence"/>
</dbReference>
<evidence type="ECO:0000256" key="2">
    <source>
        <dbReference type="ARBA" id="ARBA00004370"/>
    </source>
</evidence>
<keyword evidence="7 14" id="KW-0418">Kinase</keyword>
<evidence type="ECO:0000259" key="13">
    <source>
        <dbReference type="PROSITE" id="PS50885"/>
    </source>
</evidence>
<evidence type="ECO:0000256" key="7">
    <source>
        <dbReference type="ARBA" id="ARBA00022777"/>
    </source>
</evidence>
<feature type="domain" description="Histidine kinase" evidence="12">
    <location>
        <begin position="248"/>
        <end position="448"/>
    </location>
</feature>
<evidence type="ECO:0000259" key="12">
    <source>
        <dbReference type="PROSITE" id="PS50109"/>
    </source>
</evidence>
<dbReference type="SMART" id="SM00387">
    <property type="entry name" value="HATPase_c"/>
    <property type="match status" value="1"/>
</dbReference>
<keyword evidence="9" id="KW-0902">Two-component regulatory system</keyword>
<keyword evidence="10 11" id="KW-0472">Membrane</keyword>
<dbReference type="GO" id="GO:0016301">
    <property type="term" value="F:kinase activity"/>
    <property type="evidence" value="ECO:0007669"/>
    <property type="project" value="UniProtKB-KW"/>
</dbReference>
<dbReference type="InterPro" id="IPR003594">
    <property type="entry name" value="HATPase_dom"/>
</dbReference>
<feature type="domain" description="HAMP" evidence="13">
    <location>
        <begin position="189"/>
        <end position="240"/>
    </location>
</feature>
<comment type="caution">
    <text evidence="14">The sequence shown here is derived from an EMBL/GenBank/DDBJ whole genome shotgun (WGS) entry which is preliminary data.</text>
</comment>
<protein>
    <recommendedName>
        <fullName evidence="3">histidine kinase</fullName>
        <ecNumber evidence="3">2.7.13.3</ecNumber>
    </recommendedName>
</protein>
<comment type="subcellular location">
    <subcellularLocation>
        <location evidence="2">Membrane</location>
    </subcellularLocation>
</comment>
<evidence type="ECO:0000313" key="14">
    <source>
        <dbReference type="EMBL" id="MFD0988288.1"/>
    </source>
</evidence>
<dbReference type="PROSITE" id="PS50885">
    <property type="entry name" value="HAMP"/>
    <property type="match status" value="1"/>
</dbReference>
<dbReference type="PROSITE" id="PS50109">
    <property type="entry name" value="HIS_KIN"/>
    <property type="match status" value="1"/>
</dbReference>
<keyword evidence="5" id="KW-0808">Transferase</keyword>
<dbReference type="Gene3D" id="3.30.565.10">
    <property type="entry name" value="Histidine kinase-like ATPase, C-terminal domain"/>
    <property type="match status" value="1"/>
</dbReference>
<feature type="transmembrane region" description="Helical" evidence="11">
    <location>
        <begin position="12"/>
        <end position="33"/>
    </location>
</feature>
<dbReference type="EMBL" id="JBHTJO010000002">
    <property type="protein sequence ID" value="MFD0988288.1"/>
    <property type="molecule type" value="Genomic_DNA"/>
</dbReference>
<sequence length="450" mass="47376">MSRGSLRWRLLLAGGISSLVAVLIAAALLILLFERHVASSADNELNVHLDQLIAGLGRGPDGGIAVVTPPGDSRFREPLSGLYWEVKVVPDGPTYRSRSLWDFTLTFRKTAGDGGVKQVSLEGPGDTDLHGLQRSVVLPQRLGGGTVEAVVALDATELQSATRRFAGILVPSLLLIGVLLGAAAFAQVTIGLRPLRTMRERLARIRSGREDRLGSALPDEVQPLATEIDSLLAARADQVETARRRAADLAHGLKTSLQVLSGEARSLREKGDKDAADNIELLADAMQRHVERQLAQARLAPQIGARAEIAKVVATVLRVVERTPRGAGLTWSADVPEGLAARIDAQDLAEALGNLLENAARHAKSTVVISARAEDGAAHLTVSDDGPGIPEDQFDAVLRRGGRLDETGGGAGLGLAIVGDIAEAWGGTVRLESNAPGLAVHLILPLAAEG</sequence>
<evidence type="ECO:0000256" key="9">
    <source>
        <dbReference type="ARBA" id="ARBA00023012"/>
    </source>
</evidence>
<evidence type="ECO:0000256" key="10">
    <source>
        <dbReference type="ARBA" id="ARBA00023136"/>
    </source>
</evidence>
<evidence type="ECO:0000256" key="6">
    <source>
        <dbReference type="ARBA" id="ARBA00022692"/>
    </source>
</evidence>
<dbReference type="InterPro" id="IPR004358">
    <property type="entry name" value="Sig_transdc_His_kin-like_C"/>
</dbReference>
<keyword evidence="15" id="KW-1185">Reference proteome</keyword>
<gene>
    <name evidence="14" type="ORF">ACFQ2F_14400</name>
</gene>
<keyword evidence="6 11" id="KW-0812">Transmembrane</keyword>
<proteinExistence type="predicted"/>
<evidence type="ECO:0000256" key="8">
    <source>
        <dbReference type="ARBA" id="ARBA00022989"/>
    </source>
</evidence>
<dbReference type="Gene3D" id="1.10.287.130">
    <property type="match status" value="1"/>
</dbReference>
<evidence type="ECO:0000256" key="11">
    <source>
        <dbReference type="SAM" id="Phobius"/>
    </source>
</evidence>
<evidence type="ECO:0000313" key="15">
    <source>
        <dbReference type="Proteomes" id="UP001597102"/>
    </source>
</evidence>
<accession>A0ABW3JDA9</accession>
<evidence type="ECO:0000256" key="3">
    <source>
        <dbReference type="ARBA" id="ARBA00012438"/>
    </source>
</evidence>
<dbReference type="SUPFAM" id="SSF55874">
    <property type="entry name" value="ATPase domain of HSP90 chaperone/DNA topoisomerase II/histidine kinase"/>
    <property type="match status" value="1"/>
</dbReference>
<comment type="catalytic activity">
    <reaction evidence="1">
        <text>ATP + protein L-histidine = ADP + protein N-phospho-L-histidine.</text>
        <dbReference type="EC" id="2.7.13.3"/>
    </reaction>
</comment>
<evidence type="ECO:0000256" key="5">
    <source>
        <dbReference type="ARBA" id="ARBA00022679"/>
    </source>
</evidence>
<organism evidence="14 15">
    <name type="scientific">Methyloligella solikamskensis</name>
    <dbReference type="NCBI Taxonomy" id="1177756"/>
    <lineage>
        <taxon>Bacteria</taxon>
        <taxon>Pseudomonadati</taxon>
        <taxon>Pseudomonadota</taxon>
        <taxon>Alphaproteobacteria</taxon>
        <taxon>Hyphomicrobiales</taxon>
        <taxon>Hyphomicrobiaceae</taxon>
        <taxon>Methyloligella</taxon>
    </lineage>
</organism>